<accession>A0ABW4MKR7</accession>
<name>A0ABW4MKR7_9BACI</name>
<reference evidence="3" key="1">
    <citation type="journal article" date="2019" name="Int. J. Syst. Evol. Microbiol.">
        <title>The Global Catalogue of Microorganisms (GCM) 10K type strain sequencing project: providing services to taxonomists for standard genome sequencing and annotation.</title>
        <authorList>
            <consortium name="The Broad Institute Genomics Platform"/>
            <consortium name="The Broad Institute Genome Sequencing Center for Infectious Disease"/>
            <person name="Wu L."/>
            <person name="Ma J."/>
        </authorList>
    </citation>
    <scope>NUCLEOTIDE SEQUENCE [LARGE SCALE GENOMIC DNA]</scope>
    <source>
        <strain evidence="3">CCUG 15531</strain>
    </source>
</reference>
<feature type="transmembrane region" description="Helical" evidence="1">
    <location>
        <begin position="37"/>
        <end position="59"/>
    </location>
</feature>
<protein>
    <submittedName>
        <fullName evidence="2">Uncharacterized protein</fullName>
    </submittedName>
</protein>
<keyword evidence="3" id="KW-1185">Reference proteome</keyword>
<gene>
    <name evidence="2" type="ORF">ACFSFW_03320</name>
</gene>
<organism evidence="2 3">
    <name type="scientific">Fredinandcohnia salidurans</name>
    <dbReference type="NCBI Taxonomy" id="2595041"/>
    <lineage>
        <taxon>Bacteria</taxon>
        <taxon>Bacillati</taxon>
        <taxon>Bacillota</taxon>
        <taxon>Bacilli</taxon>
        <taxon>Bacillales</taxon>
        <taxon>Bacillaceae</taxon>
        <taxon>Fredinandcohnia</taxon>
    </lineage>
</organism>
<keyword evidence="1" id="KW-1133">Transmembrane helix</keyword>
<evidence type="ECO:0000313" key="3">
    <source>
        <dbReference type="Proteomes" id="UP001597227"/>
    </source>
</evidence>
<sequence length="166" mass="19331">MAYFIWILLNALLVISTFIYIWIFRSHDSQIVTLGQVFAQIAIILFIVNVNMYFIFLVIRRTKVRKLKIALAKMSRKMMKSHIKLAFIGTILIVFHGGIMLVKLGELIGYTNPKMISGMLAILFLAITLFAGYLRHKKSSGFRRKFHYTTAFLFTFLFLFHLFLPI</sequence>
<feature type="transmembrane region" description="Helical" evidence="1">
    <location>
        <begin position="116"/>
        <end position="134"/>
    </location>
</feature>
<feature type="transmembrane region" description="Helical" evidence="1">
    <location>
        <begin position="83"/>
        <end position="104"/>
    </location>
</feature>
<comment type="caution">
    <text evidence="2">The sequence shown here is derived from an EMBL/GenBank/DDBJ whole genome shotgun (WGS) entry which is preliminary data.</text>
</comment>
<evidence type="ECO:0000256" key="1">
    <source>
        <dbReference type="SAM" id="Phobius"/>
    </source>
</evidence>
<proteinExistence type="predicted"/>
<feature type="transmembrane region" description="Helical" evidence="1">
    <location>
        <begin position="7"/>
        <end position="25"/>
    </location>
</feature>
<evidence type="ECO:0000313" key="2">
    <source>
        <dbReference type="EMBL" id="MFD1777684.1"/>
    </source>
</evidence>
<dbReference type="RefSeq" id="WP_388035211.1">
    <property type="nucleotide sequence ID" value="NZ_JBHUEK010000007.1"/>
</dbReference>
<keyword evidence="1" id="KW-0472">Membrane</keyword>
<dbReference type="EMBL" id="JBHUEK010000007">
    <property type="protein sequence ID" value="MFD1777684.1"/>
    <property type="molecule type" value="Genomic_DNA"/>
</dbReference>
<dbReference type="Proteomes" id="UP001597227">
    <property type="component" value="Unassembled WGS sequence"/>
</dbReference>
<keyword evidence="1" id="KW-0812">Transmembrane</keyword>
<feature type="transmembrane region" description="Helical" evidence="1">
    <location>
        <begin position="146"/>
        <end position="164"/>
    </location>
</feature>